<evidence type="ECO:0000313" key="3">
    <source>
        <dbReference type="Proteomes" id="UP000262825"/>
    </source>
</evidence>
<dbReference type="VEuPathDB" id="FungiDB:SCODWIG_03703"/>
<evidence type="ECO:0000313" key="2">
    <source>
        <dbReference type="EMBL" id="SSD61942.1"/>
    </source>
</evidence>
<feature type="compositionally biased region" description="Polar residues" evidence="1">
    <location>
        <begin position="249"/>
        <end position="272"/>
    </location>
</feature>
<dbReference type="Proteomes" id="UP000262825">
    <property type="component" value="Unassembled WGS sequence"/>
</dbReference>
<feature type="compositionally biased region" description="Polar residues" evidence="1">
    <location>
        <begin position="1"/>
        <end position="10"/>
    </location>
</feature>
<organism evidence="2 3">
    <name type="scientific">Saccharomycodes ludwigii</name>
    <dbReference type="NCBI Taxonomy" id="36035"/>
    <lineage>
        <taxon>Eukaryota</taxon>
        <taxon>Fungi</taxon>
        <taxon>Dikarya</taxon>
        <taxon>Ascomycota</taxon>
        <taxon>Saccharomycotina</taxon>
        <taxon>Saccharomycetes</taxon>
        <taxon>Saccharomycodales</taxon>
        <taxon>Saccharomycodaceae</taxon>
        <taxon>Saccharomycodes</taxon>
    </lineage>
</organism>
<feature type="compositionally biased region" description="Polar residues" evidence="1">
    <location>
        <begin position="385"/>
        <end position="397"/>
    </location>
</feature>
<feature type="region of interest" description="Disordered" evidence="1">
    <location>
        <begin position="383"/>
        <end position="465"/>
    </location>
</feature>
<reference evidence="3" key="1">
    <citation type="submission" date="2018-06" db="EMBL/GenBank/DDBJ databases">
        <authorList>
            <person name="Guldener U."/>
        </authorList>
    </citation>
    <scope>NUCLEOTIDE SEQUENCE [LARGE SCALE GENOMIC DNA]</scope>
    <source>
        <strain evidence="3">UTAD17</strain>
    </source>
</reference>
<feature type="compositionally biased region" description="Low complexity" evidence="1">
    <location>
        <begin position="544"/>
        <end position="555"/>
    </location>
</feature>
<feature type="compositionally biased region" description="Low complexity" evidence="1">
    <location>
        <begin position="11"/>
        <end position="41"/>
    </location>
</feature>
<protein>
    <submittedName>
        <fullName evidence="2">Uncharacterized protein</fullName>
    </submittedName>
</protein>
<feature type="compositionally biased region" description="Acidic residues" evidence="1">
    <location>
        <begin position="561"/>
        <end position="587"/>
    </location>
</feature>
<feature type="compositionally biased region" description="Low complexity" evidence="1">
    <location>
        <begin position="426"/>
        <end position="445"/>
    </location>
</feature>
<dbReference type="AlphaFoldDB" id="A0A376BB87"/>
<feature type="compositionally biased region" description="Low complexity" evidence="1">
    <location>
        <begin position="230"/>
        <end position="248"/>
    </location>
</feature>
<feature type="region of interest" description="Disordered" evidence="1">
    <location>
        <begin position="230"/>
        <end position="272"/>
    </location>
</feature>
<dbReference type="EMBL" id="UFAJ01001007">
    <property type="protein sequence ID" value="SSD61942.1"/>
    <property type="molecule type" value="Genomic_DNA"/>
</dbReference>
<proteinExistence type="predicted"/>
<feature type="region of interest" description="Disordered" evidence="1">
    <location>
        <begin position="1"/>
        <end position="41"/>
    </location>
</feature>
<feature type="region of interest" description="Disordered" evidence="1">
    <location>
        <begin position="544"/>
        <end position="605"/>
    </location>
</feature>
<gene>
    <name evidence="2" type="ORF">SCODWIG_03703</name>
</gene>
<sequence>MISQQQQPLHNNTINKNINTINNNNNNNNNTNGSASNGTNSNAYSSNGLSLQNINNFITGHTTLNSINNNTAGIINQPLSAQPTNMSNYSNTIPMSLNNNNSTTSTTNTTATQNMNNNMNANNPTRNLERFYAPLPSTTNMPLPPQHLDFNDPDILEIYSQLLIFKDREKYYGELAYPQGLTANHKRVINVICSFLCLYEVYDPEFIIIRRSEQPQQPLWFNSHFMLTQQQNQQQNQHQQQQQQQQQQVNSSTGFSLQPSLQPNSTGGSISKSHSYTSLLQAQHYAAAANTSMGATSLYQDSNSPPQIYQTISNIPNVNMDIINKLQRPPSANANIVSGTTSSIINPSMMQPGRIPSNTANSNNILLNNNLNSSSLTNSPNTITVATSNTNTLSNPLLRNHKATPPSMHTMPVTPSMSRTPFYPVNNSSQQQQTQQGNANGITNTPSQLLPQNTNGSVHSTYSTQSYYEPSGNSLYTSLSMSNLLGSQAMGHSNSFQQILNNITSSTPANDYPTTGVNVMSSSAGLQSSSMQFTAGHSIGGHINNSNNTLSNANDKINDNDTNDDNDNDDDDDDYDDDDDDDDDDNGNDTNIEFDMTKGLSGLEL</sequence>
<name>A0A376BB87_9ASCO</name>
<evidence type="ECO:0000256" key="1">
    <source>
        <dbReference type="SAM" id="MobiDB-lite"/>
    </source>
</evidence>
<feature type="compositionally biased region" description="Polar residues" evidence="1">
    <location>
        <begin position="446"/>
        <end position="465"/>
    </location>
</feature>
<keyword evidence="3" id="KW-1185">Reference proteome</keyword>
<accession>A0A376BB87</accession>